<evidence type="ECO:0000313" key="2">
    <source>
        <dbReference type="Proteomes" id="UP000218542"/>
    </source>
</evidence>
<sequence>MNTLVLEHECLAQKVIFEKNSFIVYLNDGRNISVPIIWYPRLLNGSKIERENYELIGDGEGIHWPEVDEDISIEGILAGRRSGESQNSLDKWLTERNKT</sequence>
<dbReference type="RefSeq" id="WP_096894552.1">
    <property type="nucleotide sequence ID" value="NZ_BAOS01000017.1"/>
</dbReference>
<dbReference type="AlphaFoldDB" id="A0A286TZC4"/>
<reference evidence="2" key="1">
    <citation type="journal article" date="2017" name="Environ. Microbiol. Rep.">
        <title>Genetic Diversity of Marine Anaerobic Ammonium-Oxidizing Bacteria as Revealed by Genomic and Proteomic Analyses of 'Candidatus Scalindua japonica'.</title>
        <authorList>
            <person name="Oshiki M."/>
            <person name="Mizuto K."/>
            <person name="Kimura Z."/>
            <person name="Kindaichi T."/>
            <person name="Satoh H."/>
            <person name="Okabe S."/>
        </authorList>
    </citation>
    <scope>NUCLEOTIDE SEQUENCE [LARGE SCALE GENOMIC DNA]</scope>
    <source>
        <strain evidence="2">husup-a2</strain>
    </source>
</reference>
<dbReference type="Proteomes" id="UP000218542">
    <property type="component" value="Unassembled WGS sequence"/>
</dbReference>
<protein>
    <recommendedName>
        <fullName evidence="3">DUF2442 domain-containing protein</fullName>
    </recommendedName>
</protein>
<evidence type="ECO:0008006" key="3">
    <source>
        <dbReference type="Google" id="ProtNLM"/>
    </source>
</evidence>
<proteinExistence type="predicted"/>
<dbReference type="EMBL" id="BAOS01000017">
    <property type="protein sequence ID" value="GAX61161.1"/>
    <property type="molecule type" value="Genomic_DNA"/>
</dbReference>
<dbReference type="InterPro" id="IPR018841">
    <property type="entry name" value="DUF2442"/>
</dbReference>
<keyword evidence="2" id="KW-1185">Reference proteome</keyword>
<gene>
    <name evidence="1" type="ORF">SCALIN_C17_0195</name>
</gene>
<organism evidence="1 2">
    <name type="scientific">Candidatus Scalindua japonica</name>
    <dbReference type="NCBI Taxonomy" id="1284222"/>
    <lineage>
        <taxon>Bacteria</taxon>
        <taxon>Pseudomonadati</taxon>
        <taxon>Planctomycetota</taxon>
        <taxon>Candidatus Brocadiia</taxon>
        <taxon>Candidatus Brocadiales</taxon>
        <taxon>Candidatus Scalinduaceae</taxon>
        <taxon>Candidatus Scalindua</taxon>
    </lineage>
</organism>
<dbReference type="Gene3D" id="3.30.2020.40">
    <property type="entry name" value="Uncharacterised protein PF10387, DUF2442"/>
    <property type="match status" value="1"/>
</dbReference>
<evidence type="ECO:0000313" key="1">
    <source>
        <dbReference type="EMBL" id="GAX61161.1"/>
    </source>
</evidence>
<comment type="caution">
    <text evidence="1">The sequence shown here is derived from an EMBL/GenBank/DDBJ whole genome shotgun (WGS) entry which is preliminary data.</text>
</comment>
<accession>A0A286TZC4</accession>
<dbReference type="Pfam" id="PF10387">
    <property type="entry name" value="DUF2442"/>
    <property type="match status" value="1"/>
</dbReference>
<dbReference type="OrthoDB" id="9807561at2"/>
<name>A0A286TZC4_9BACT</name>